<gene>
    <name evidence="10" type="primary">Tmem186</name>
    <name evidence="10" type="ORF">Tcan_10986</name>
    <name evidence="11" type="ORF">TCNE_LOCUS17855</name>
</gene>
<dbReference type="OMA" id="WRTVYSM"/>
<evidence type="ECO:0000256" key="5">
    <source>
        <dbReference type="ARBA" id="ARBA00022792"/>
    </source>
</evidence>
<organism evidence="10 12">
    <name type="scientific">Toxocara canis</name>
    <name type="common">Canine roundworm</name>
    <dbReference type="NCBI Taxonomy" id="6265"/>
    <lineage>
        <taxon>Eukaryota</taxon>
        <taxon>Metazoa</taxon>
        <taxon>Ecdysozoa</taxon>
        <taxon>Nematoda</taxon>
        <taxon>Chromadorea</taxon>
        <taxon>Rhabditida</taxon>
        <taxon>Spirurina</taxon>
        <taxon>Ascaridomorpha</taxon>
        <taxon>Ascaridoidea</taxon>
        <taxon>Toxocaridae</taxon>
        <taxon>Toxocara</taxon>
    </lineage>
</organism>
<keyword evidence="7" id="KW-0496">Mitochondrion</keyword>
<keyword evidence="5" id="KW-0999">Mitochondrion inner membrane</keyword>
<keyword evidence="4 9" id="KW-0812">Transmembrane</keyword>
<accession>A0A0B2V4E1</accession>
<evidence type="ECO:0000313" key="12">
    <source>
        <dbReference type="Proteomes" id="UP000031036"/>
    </source>
</evidence>
<feature type="transmembrane region" description="Helical" evidence="9">
    <location>
        <begin position="136"/>
        <end position="158"/>
    </location>
</feature>
<dbReference type="EMBL" id="UYWY01024869">
    <property type="protein sequence ID" value="VDM49176.1"/>
    <property type="molecule type" value="Genomic_DNA"/>
</dbReference>
<evidence type="ECO:0000256" key="2">
    <source>
        <dbReference type="ARBA" id="ARBA00007020"/>
    </source>
</evidence>
<keyword evidence="8 9" id="KW-0472">Membrane</keyword>
<evidence type="ECO:0000256" key="3">
    <source>
        <dbReference type="ARBA" id="ARBA00014604"/>
    </source>
</evidence>
<reference evidence="11" key="2">
    <citation type="submission" date="2018-11" db="EMBL/GenBank/DDBJ databases">
        <authorList>
            <consortium name="Pathogen Informatics"/>
        </authorList>
    </citation>
    <scope>NUCLEOTIDE SEQUENCE [LARGE SCALE GENOMIC DNA]</scope>
</reference>
<reference evidence="10 12" key="1">
    <citation type="submission" date="2014-11" db="EMBL/GenBank/DDBJ databases">
        <title>Genetic blueprint of the zoonotic pathogen Toxocara canis.</title>
        <authorList>
            <person name="Zhu X.-Q."/>
            <person name="Korhonen P.K."/>
            <person name="Cai H."/>
            <person name="Young N.D."/>
            <person name="Nejsum P."/>
            <person name="von Samson-Himmelstjerna G."/>
            <person name="Boag P.R."/>
            <person name="Tan P."/>
            <person name="Li Q."/>
            <person name="Min J."/>
            <person name="Yang Y."/>
            <person name="Wang X."/>
            <person name="Fang X."/>
            <person name="Hall R.S."/>
            <person name="Hofmann A."/>
            <person name="Sternberg P.W."/>
            <person name="Jex A.R."/>
            <person name="Gasser R.B."/>
        </authorList>
    </citation>
    <scope>NUCLEOTIDE SEQUENCE [LARGE SCALE GENOMIC DNA]</scope>
    <source>
        <strain evidence="10">PN_DK_2014</strain>
    </source>
</reference>
<dbReference type="EMBL" id="JPKZ01002490">
    <property type="protein sequence ID" value="KHN76433.1"/>
    <property type="molecule type" value="Genomic_DNA"/>
</dbReference>
<dbReference type="InterPro" id="IPR026571">
    <property type="entry name" value="Tmem186"/>
</dbReference>
<evidence type="ECO:0000256" key="1">
    <source>
        <dbReference type="ARBA" id="ARBA00004448"/>
    </source>
</evidence>
<dbReference type="PANTHER" id="PTHR13603">
    <property type="entry name" value="TRANSMEMBRANE PROTEIN 186"/>
    <property type="match status" value="1"/>
</dbReference>
<evidence type="ECO:0000256" key="7">
    <source>
        <dbReference type="ARBA" id="ARBA00023128"/>
    </source>
</evidence>
<dbReference type="OrthoDB" id="6147888at2759"/>
<keyword evidence="6 9" id="KW-1133">Transmembrane helix</keyword>
<evidence type="ECO:0000313" key="11">
    <source>
        <dbReference type="EMBL" id="VDM49176.1"/>
    </source>
</evidence>
<feature type="transmembrane region" description="Helical" evidence="9">
    <location>
        <begin position="104"/>
        <end position="124"/>
    </location>
</feature>
<dbReference type="GO" id="GO:0005743">
    <property type="term" value="C:mitochondrial inner membrane"/>
    <property type="evidence" value="ECO:0007669"/>
    <property type="project" value="UniProtKB-SubCell"/>
</dbReference>
<comment type="subcellular location">
    <subcellularLocation>
        <location evidence="1">Mitochondrion inner membrane</location>
        <topology evidence="1">Multi-pass membrane protein</topology>
    </subcellularLocation>
</comment>
<proteinExistence type="inferred from homology"/>
<keyword evidence="12" id="KW-1185">Reference proteome</keyword>
<evidence type="ECO:0000256" key="4">
    <source>
        <dbReference type="ARBA" id="ARBA00022692"/>
    </source>
</evidence>
<dbReference type="Proteomes" id="UP000031036">
    <property type="component" value="Unassembled WGS sequence"/>
</dbReference>
<dbReference type="PANTHER" id="PTHR13603:SF1">
    <property type="entry name" value="TRANSMEMBRANE PROTEIN 186"/>
    <property type="match status" value="1"/>
</dbReference>
<dbReference type="AlphaFoldDB" id="A0A0B2V4E1"/>
<dbReference type="STRING" id="6265.A0A0B2V4E1"/>
<evidence type="ECO:0000256" key="9">
    <source>
        <dbReference type="SAM" id="Phobius"/>
    </source>
</evidence>
<evidence type="ECO:0000256" key="6">
    <source>
        <dbReference type="ARBA" id="ARBA00022989"/>
    </source>
</evidence>
<evidence type="ECO:0000313" key="10">
    <source>
        <dbReference type="EMBL" id="KHN76433.1"/>
    </source>
</evidence>
<protein>
    <recommendedName>
        <fullName evidence="3">Transmembrane protein 186</fullName>
    </recommendedName>
</protein>
<sequence>MVLLQGIVFGRALLEALSRRDAQRAFVSAPRLMATTSQQKRAHRKRERRTPHVNPFLVGECLHRLGGNSIRPFSTRRQPTLREVLKDETWVAVYRFPGIRIGVLLARAKLLQTIASVMLVPYTYWQYLNEVASVHFLGGVTVLATVATSMLILFSRYFNRMIGVISMSESNQFVRIGYLSFWGARRNKVLELGDALPLAEANDNLNDAVVKFRQFSTSSFLYLPISNVEIVDKRRATLLFGDLSIFNRSKKND</sequence>
<comment type="similarity">
    <text evidence="2">Belongs to the TMEM186 family.</text>
</comment>
<name>A0A0B2V4E1_TOXCA</name>
<evidence type="ECO:0000256" key="8">
    <source>
        <dbReference type="ARBA" id="ARBA00023136"/>
    </source>
</evidence>